<comment type="caution">
    <text evidence="1">The sequence shown here is derived from an EMBL/GenBank/DDBJ whole genome shotgun (WGS) entry which is preliminary data.</text>
</comment>
<reference evidence="1 2" key="1">
    <citation type="submission" date="2013-12" db="EMBL/GenBank/DDBJ databases">
        <title>NBRP : Genome information of microbial organism related human and environment.</title>
        <authorList>
            <person name="Hattori M."/>
            <person name="Oshima K."/>
            <person name="Inaba H."/>
            <person name="Suda W."/>
            <person name="Sakamoto M."/>
            <person name="Iino T."/>
            <person name="Kitahara M."/>
            <person name="Oshida Y."/>
            <person name="Iida T."/>
            <person name="Kudo T."/>
            <person name="Itoh T."/>
            <person name="Ahmed I."/>
            <person name="Ohkuma M."/>
        </authorList>
    </citation>
    <scope>NUCLEOTIDE SEQUENCE [LARGE SCALE GENOMIC DNA]</scope>
    <source>
        <strain evidence="1 2">JCM 21738</strain>
    </source>
</reference>
<dbReference type="Proteomes" id="UP000018949">
    <property type="component" value="Unassembled WGS sequence"/>
</dbReference>
<keyword evidence="2" id="KW-1185">Reference proteome</keyword>
<accession>W4RWV9</accession>
<dbReference type="RefSeq" id="WP_023626595.1">
    <property type="nucleotide sequence ID" value="NZ_BAUW01000131.1"/>
</dbReference>
<proteinExistence type="predicted"/>
<name>W4RWV9_9BACI</name>
<gene>
    <name evidence="1" type="ORF">JCM21738_5220</name>
</gene>
<evidence type="ECO:0000313" key="2">
    <source>
        <dbReference type="Proteomes" id="UP000018949"/>
    </source>
</evidence>
<organism evidence="1 2">
    <name type="scientific">Mesobacillus boroniphilus JCM 21738</name>
    <dbReference type="NCBI Taxonomy" id="1294265"/>
    <lineage>
        <taxon>Bacteria</taxon>
        <taxon>Bacillati</taxon>
        <taxon>Bacillota</taxon>
        <taxon>Bacilli</taxon>
        <taxon>Bacillales</taxon>
        <taxon>Bacillaceae</taxon>
        <taxon>Mesobacillus</taxon>
    </lineage>
</organism>
<protein>
    <submittedName>
        <fullName evidence="1">Uncharacterized protein</fullName>
    </submittedName>
</protein>
<dbReference type="AlphaFoldDB" id="W4RWV9"/>
<sequence length="55" mass="6747">MFSLTDTIYQFVKETFELIIYKIQYLRDPEGFRNNMKRTGWTFDFSTTEPQKNKQ</sequence>
<evidence type="ECO:0000313" key="1">
    <source>
        <dbReference type="EMBL" id="GAE48139.1"/>
    </source>
</evidence>
<dbReference type="EMBL" id="BAUW01000131">
    <property type="protein sequence ID" value="GAE48139.1"/>
    <property type="molecule type" value="Genomic_DNA"/>
</dbReference>